<proteinExistence type="inferred from homology"/>
<dbReference type="CDD" id="cd13136">
    <property type="entry name" value="MATE_DinF_like"/>
    <property type="match status" value="1"/>
</dbReference>
<feature type="transmembrane region" description="Helical" evidence="6">
    <location>
        <begin position="48"/>
        <end position="66"/>
    </location>
</feature>
<feature type="transmembrane region" description="Helical" evidence="6">
    <location>
        <begin position="356"/>
        <end position="378"/>
    </location>
</feature>
<comment type="subcellular location">
    <subcellularLocation>
        <location evidence="1">Membrane</location>
        <topology evidence="1">Multi-pass membrane protein</topology>
    </subcellularLocation>
</comment>
<feature type="transmembrane region" description="Helical" evidence="6">
    <location>
        <begin position="270"/>
        <end position="291"/>
    </location>
</feature>
<evidence type="ECO:0000256" key="1">
    <source>
        <dbReference type="ARBA" id="ARBA00004141"/>
    </source>
</evidence>
<dbReference type="InterPro" id="IPR002528">
    <property type="entry name" value="MATE_fam"/>
</dbReference>
<name>A0A5J6L942_9GAMM</name>
<dbReference type="GO" id="GO:0042910">
    <property type="term" value="F:xenobiotic transmembrane transporter activity"/>
    <property type="evidence" value="ECO:0007669"/>
    <property type="project" value="InterPro"/>
</dbReference>
<dbReference type="AlphaFoldDB" id="A0A5J6L942"/>
<keyword evidence="3 6" id="KW-0812">Transmembrane</keyword>
<dbReference type="Pfam" id="PF01554">
    <property type="entry name" value="MatE"/>
    <property type="match status" value="2"/>
</dbReference>
<dbReference type="EMBL" id="CP044222">
    <property type="protein sequence ID" value="QEW05033.1"/>
    <property type="molecule type" value="Genomic_DNA"/>
</dbReference>
<keyword evidence="4 6" id="KW-1133">Transmembrane helix</keyword>
<dbReference type="InterPro" id="IPR044644">
    <property type="entry name" value="DinF-like"/>
</dbReference>
<keyword evidence="8" id="KW-1185">Reference proteome</keyword>
<reference evidence="7 8" key="1">
    <citation type="submission" date="2019-09" db="EMBL/GenBank/DDBJ databases">
        <title>Nitrincola iocasae sp. nov., a bacterium isolated from the sediment collected at a cold seep field in South China Sea.</title>
        <authorList>
            <person name="Zhang H."/>
            <person name="Wang H."/>
            <person name="Li C."/>
        </authorList>
    </citation>
    <scope>NUCLEOTIDE SEQUENCE [LARGE SCALE GENOMIC DNA]</scope>
    <source>
        <strain evidence="7 8">KXZD1103</strain>
    </source>
</reference>
<dbReference type="NCBIfam" id="TIGR00797">
    <property type="entry name" value="matE"/>
    <property type="match status" value="1"/>
</dbReference>
<feature type="transmembrane region" description="Helical" evidence="6">
    <location>
        <begin position="140"/>
        <end position="158"/>
    </location>
</feature>
<comment type="similarity">
    <text evidence="2">Belongs to the multi antimicrobial extrusion (MATE) (TC 2.A.66.1) family.</text>
</comment>
<evidence type="ECO:0000256" key="3">
    <source>
        <dbReference type="ARBA" id="ARBA00022692"/>
    </source>
</evidence>
<feature type="transmembrane region" description="Helical" evidence="6">
    <location>
        <begin position="164"/>
        <end position="187"/>
    </location>
</feature>
<keyword evidence="5 6" id="KW-0472">Membrane</keyword>
<dbReference type="RefSeq" id="WP_151053099.1">
    <property type="nucleotide sequence ID" value="NZ_CP044222.1"/>
</dbReference>
<gene>
    <name evidence="7" type="ORF">F5I99_00130</name>
</gene>
<dbReference type="Proteomes" id="UP000325606">
    <property type="component" value="Chromosome"/>
</dbReference>
<feature type="transmembrane region" description="Helical" evidence="6">
    <location>
        <begin position="311"/>
        <end position="336"/>
    </location>
</feature>
<organism evidence="7 8">
    <name type="scientific">Nitrincola iocasae</name>
    <dbReference type="NCBI Taxonomy" id="2614693"/>
    <lineage>
        <taxon>Bacteria</taxon>
        <taxon>Pseudomonadati</taxon>
        <taxon>Pseudomonadota</taxon>
        <taxon>Gammaproteobacteria</taxon>
        <taxon>Oceanospirillales</taxon>
        <taxon>Oceanospirillaceae</taxon>
        <taxon>Nitrincola</taxon>
    </lineage>
</organism>
<evidence type="ECO:0000256" key="5">
    <source>
        <dbReference type="ARBA" id="ARBA00023136"/>
    </source>
</evidence>
<accession>A0A5J6L942</accession>
<feature type="transmembrane region" description="Helical" evidence="6">
    <location>
        <begin position="92"/>
        <end position="110"/>
    </location>
</feature>
<dbReference type="PANTHER" id="PTHR42893">
    <property type="entry name" value="PROTEIN DETOXIFICATION 44, CHLOROPLASTIC-RELATED"/>
    <property type="match status" value="1"/>
</dbReference>
<dbReference type="GO" id="GO:0005886">
    <property type="term" value="C:plasma membrane"/>
    <property type="evidence" value="ECO:0007669"/>
    <property type="project" value="TreeGrafter"/>
</dbReference>
<evidence type="ECO:0000256" key="2">
    <source>
        <dbReference type="ARBA" id="ARBA00010199"/>
    </source>
</evidence>
<evidence type="ECO:0000313" key="8">
    <source>
        <dbReference type="Proteomes" id="UP000325606"/>
    </source>
</evidence>
<dbReference type="GO" id="GO:0015297">
    <property type="term" value="F:antiporter activity"/>
    <property type="evidence" value="ECO:0007669"/>
    <property type="project" value="InterPro"/>
</dbReference>
<dbReference type="PANTHER" id="PTHR42893:SF46">
    <property type="entry name" value="PROTEIN DETOXIFICATION 44, CHLOROPLASTIC"/>
    <property type="match status" value="1"/>
</dbReference>
<dbReference type="KEGG" id="nik:F5I99_00130"/>
<evidence type="ECO:0000313" key="7">
    <source>
        <dbReference type="EMBL" id="QEW05033.1"/>
    </source>
</evidence>
<feature type="transmembrane region" description="Helical" evidence="6">
    <location>
        <begin position="412"/>
        <end position="434"/>
    </location>
</feature>
<evidence type="ECO:0000256" key="4">
    <source>
        <dbReference type="ARBA" id="ARBA00022989"/>
    </source>
</evidence>
<feature type="transmembrane region" description="Helical" evidence="6">
    <location>
        <begin position="245"/>
        <end position="264"/>
    </location>
</feature>
<sequence>MNFRYWPDNTTHRRVWQLAWPMMLSNISVPLLGLVDTAVMGHLPEPRYLAAIAIGGMLFSVVYWSFGFLRMGTTGLVAQAFGREDGDAIRNYLAQSLLIAFVLGIAIFLLRSPMTELALTISGATEAVVTEARRYAHIRAWGAPAVLCNFVLLGWFVGNQNTRIPLLLLTLTNLLNIILNLVFVFALGMRADGVALGTVLAEYASLGLGLWFCRGLLLNTGGQFIARQLLRWRDYAALFHVNRYLFVRTLSLLFCFAFFTAQGARMGTDIVAANAVLLNFLVLISNALDGFAHATEALAGRALGRRKAKDFYQLITAAALWSMISALGMTLFFWLAGDFVISLLTSIDSVREQASLYLPWLIVMPLIGVWSYLLDGVFIGTTQVKAMQDTMLFSVLVVFLPLWWLSQPLANHGLWMAMSGLFLARGLSGGWVYVQLTRHNRWGLA</sequence>
<feature type="transmembrane region" description="Helical" evidence="6">
    <location>
        <begin position="20"/>
        <end position="41"/>
    </location>
</feature>
<feature type="transmembrane region" description="Helical" evidence="6">
    <location>
        <begin position="390"/>
        <end position="406"/>
    </location>
</feature>
<evidence type="ECO:0000256" key="6">
    <source>
        <dbReference type="SAM" id="Phobius"/>
    </source>
</evidence>
<protein>
    <submittedName>
        <fullName evidence="7">MATE family efflux transporter</fullName>
    </submittedName>
</protein>